<gene>
    <name evidence="2" type="ORF">CLAC_02190</name>
</gene>
<dbReference type="STRING" id="1408189.CLAC_02190"/>
<dbReference type="RefSeq" id="WP_053411499.1">
    <property type="nucleotide sequence ID" value="NZ_CP006841.1"/>
</dbReference>
<keyword evidence="3" id="KW-1185">Reference proteome</keyword>
<protein>
    <recommendedName>
        <fullName evidence="1">ESAT-6-like protein</fullName>
    </recommendedName>
</protein>
<dbReference type="AlphaFoldDB" id="A0A0K2GZ35"/>
<name>A0A0K2GZ35_9CORY</name>
<sequence>MTNIFATESSQMRTTAGDVDGVNAEVQGELSRIRGVVDGLAGDWRGQAKAAFDDLMLRWDDAAMRLSSALTDIAENIRANSTSFDEGEQEGTQAFNRVGAAGSSLLNL</sequence>
<dbReference type="Gene3D" id="1.10.287.1060">
    <property type="entry name" value="ESAT-6-like"/>
    <property type="match status" value="1"/>
</dbReference>
<dbReference type="EMBL" id="CP006841">
    <property type="protein sequence ID" value="ALA66731.1"/>
    <property type="molecule type" value="Genomic_DNA"/>
</dbReference>
<accession>A0A0K2GZ35</accession>
<dbReference type="KEGG" id="clw:CLAC_02190"/>
<reference evidence="2 3" key="1">
    <citation type="submission" date="2013-10" db="EMBL/GenBank/DDBJ databases">
        <title>Complete genome sequence of Corynebacterium lactis DSM 45799(T), isolated from raw cow milk.</title>
        <authorList>
            <person name="Ruckert C."/>
            <person name="Albersmeier A."/>
            <person name="Lipski A."/>
            <person name="Kalinowski J."/>
        </authorList>
    </citation>
    <scope>NUCLEOTIDE SEQUENCE [LARGE SCALE GENOMIC DNA]</scope>
    <source>
        <strain evidence="2 3">RW2-5</strain>
    </source>
</reference>
<proteinExistence type="inferred from homology"/>
<evidence type="ECO:0000313" key="3">
    <source>
        <dbReference type="Proteomes" id="UP000058446"/>
    </source>
</evidence>
<comment type="similarity">
    <text evidence="1">Belongs to the WXG100 family.</text>
</comment>
<organism evidence="2 3">
    <name type="scientific">Corynebacterium lactis RW2-5</name>
    <dbReference type="NCBI Taxonomy" id="1408189"/>
    <lineage>
        <taxon>Bacteria</taxon>
        <taxon>Bacillati</taxon>
        <taxon>Actinomycetota</taxon>
        <taxon>Actinomycetes</taxon>
        <taxon>Mycobacteriales</taxon>
        <taxon>Corynebacteriaceae</taxon>
        <taxon>Corynebacterium</taxon>
    </lineage>
</organism>
<dbReference type="SUPFAM" id="SSF140453">
    <property type="entry name" value="EsxAB dimer-like"/>
    <property type="match status" value="1"/>
</dbReference>
<dbReference type="Proteomes" id="UP000058446">
    <property type="component" value="Chromosome"/>
</dbReference>
<dbReference type="PATRIC" id="fig|1408189.4.peg.434"/>
<evidence type="ECO:0000313" key="2">
    <source>
        <dbReference type="EMBL" id="ALA66731.1"/>
    </source>
</evidence>
<dbReference type="Pfam" id="PF06013">
    <property type="entry name" value="WXG100"/>
    <property type="match status" value="1"/>
</dbReference>
<dbReference type="InterPro" id="IPR036689">
    <property type="entry name" value="ESAT-6-like_sf"/>
</dbReference>
<dbReference type="InterPro" id="IPR010310">
    <property type="entry name" value="T7SS_ESAT-6-like"/>
</dbReference>
<dbReference type="NCBIfam" id="TIGR03930">
    <property type="entry name" value="WXG100_ESAT6"/>
    <property type="match status" value="1"/>
</dbReference>
<dbReference type="OrthoDB" id="4554345at2"/>
<evidence type="ECO:0000256" key="1">
    <source>
        <dbReference type="RuleBase" id="RU362001"/>
    </source>
</evidence>